<evidence type="ECO:0000313" key="2">
    <source>
        <dbReference type="EMBL" id="KDR73002.1"/>
    </source>
</evidence>
<proteinExistence type="predicted"/>
<accession>A0A067SSK2</accession>
<evidence type="ECO:0000259" key="1">
    <source>
        <dbReference type="PROSITE" id="PS50181"/>
    </source>
</evidence>
<dbReference type="CDD" id="cd09917">
    <property type="entry name" value="F-box_SF"/>
    <property type="match status" value="1"/>
</dbReference>
<gene>
    <name evidence="2" type="ORF">GALMADRAFT_142699</name>
</gene>
<protein>
    <recommendedName>
        <fullName evidence="1">F-box domain-containing protein</fullName>
    </recommendedName>
</protein>
<keyword evidence="3" id="KW-1185">Reference proteome</keyword>
<dbReference type="HOGENOM" id="CLU_077717_0_0_1"/>
<reference evidence="3" key="1">
    <citation type="journal article" date="2014" name="Proc. Natl. Acad. Sci. U.S.A.">
        <title>Extensive sampling of basidiomycete genomes demonstrates inadequacy of the white-rot/brown-rot paradigm for wood decay fungi.</title>
        <authorList>
            <person name="Riley R."/>
            <person name="Salamov A.A."/>
            <person name="Brown D.W."/>
            <person name="Nagy L.G."/>
            <person name="Floudas D."/>
            <person name="Held B.W."/>
            <person name="Levasseur A."/>
            <person name="Lombard V."/>
            <person name="Morin E."/>
            <person name="Otillar R."/>
            <person name="Lindquist E.A."/>
            <person name="Sun H."/>
            <person name="LaButti K.M."/>
            <person name="Schmutz J."/>
            <person name="Jabbour D."/>
            <person name="Luo H."/>
            <person name="Baker S.E."/>
            <person name="Pisabarro A.G."/>
            <person name="Walton J.D."/>
            <person name="Blanchette R.A."/>
            <person name="Henrissat B."/>
            <person name="Martin F."/>
            <person name="Cullen D."/>
            <person name="Hibbett D.S."/>
            <person name="Grigoriev I.V."/>
        </authorList>
    </citation>
    <scope>NUCLEOTIDE SEQUENCE [LARGE SCALE GENOMIC DNA]</scope>
    <source>
        <strain evidence="3">CBS 339.88</strain>
    </source>
</reference>
<feature type="domain" description="F-box" evidence="1">
    <location>
        <begin position="9"/>
        <end position="46"/>
    </location>
</feature>
<dbReference type="SUPFAM" id="SSF81383">
    <property type="entry name" value="F-box domain"/>
    <property type="match status" value="1"/>
</dbReference>
<dbReference type="Pfam" id="PF12937">
    <property type="entry name" value="F-box-like"/>
    <property type="match status" value="1"/>
</dbReference>
<dbReference type="OrthoDB" id="2788844at2759"/>
<dbReference type="AlphaFoldDB" id="A0A067SSK2"/>
<dbReference type="Proteomes" id="UP000027222">
    <property type="component" value="Unassembled WGS sequence"/>
</dbReference>
<dbReference type="InterPro" id="IPR001810">
    <property type="entry name" value="F-box_dom"/>
</dbReference>
<dbReference type="InterPro" id="IPR036047">
    <property type="entry name" value="F-box-like_dom_sf"/>
</dbReference>
<sequence>MITTTTPDLDSFTNIPNELILCIFSYLDLRGLIAARGVSREWGTFVAITDIAPVRKDMLDFYDYLLTSPLFFKTRPWVLANLKHFNRQAYIAKLTRQYYSLPEEFRLWVLEWPARAVVACSWPGLPRKRYTGQYADNINVIRGTLDSIPPSLHPHLRGRRQSKGGTYSWHLDQREHMNGKVFHAGMSDVTLEGNLESDQLQYDCDSLEPGWIAYQRSIWKDVEEEADNCVKTGGRVREFNDVPVDKSASAFPEAIELGTNAWLRRNEPYTQGRLRLTNDALLAQFT</sequence>
<name>A0A067SSK2_GALM3</name>
<evidence type="ECO:0000313" key="3">
    <source>
        <dbReference type="Proteomes" id="UP000027222"/>
    </source>
</evidence>
<dbReference type="EMBL" id="KL142387">
    <property type="protein sequence ID" value="KDR73002.1"/>
    <property type="molecule type" value="Genomic_DNA"/>
</dbReference>
<organism evidence="2 3">
    <name type="scientific">Galerina marginata (strain CBS 339.88)</name>
    <dbReference type="NCBI Taxonomy" id="685588"/>
    <lineage>
        <taxon>Eukaryota</taxon>
        <taxon>Fungi</taxon>
        <taxon>Dikarya</taxon>
        <taxon>Basidiomycota</taxon>
        <taxon>Agaricomycotina</taxon>
        <taxon>Agaricomycetes</taxon>
        <taxon>Agaricomycetidae</taxon>
        <taxon>Agaricales</taxon>
        <taxon>Agaricineae</taxon>
        <taxon>Strophariaceae</taxon>
        <taxon>Galerina</taxon>
    </lineage>
</organism>
<dbReference type="PROSITE" id="PS50181">
    <property type="entry name" value="FBOX"/>
    <property type="match status" value="1"/>
</dbReference>
<dbReference type="Gene3D" id="1.20.1280.50">
    <property type="match status" value="1"/>
</dbReference>